<dbReference type="InterPro" id="IPR013761">
    <property type="entry name" value="SAM/pointed_sf"/>
</dbReference>
<name>A0A8T0F2M8_ARGBR</name>
<dbReference type="Proteomes" id="UP000807504">
    <property type="component" value="Unassembled WGS sequence"/>
</dbReference>
<dbReference type="SUPFAM" id="SSF48371">
    <property type="entry name" value="ARM repeat"/>
    <property type="match status" value="2"/>
</dbReference>
<dbReference type="InterPro" id="IPR016024">
    <property type="entry name" value="ARM-type_fold"/>
</dbReference>
<evidence type="ECO:0000256" key="3">
    <source>
        <dbReference type="ARBA" id="ARBA00023027"/>
    </source>
</evidence>
<feature type="region of interest" description="Disordered" evidence="4">
    <location>
        <begin position="747"/>
        <end position="787"/>
    </location>
</feature>
<feature type="compositionally biased region" description="Pro residues" evidence="4">
    <location>
        <begin position="531"/>
        <end position="543"/>
    </location>
</feature>
<gene>
    <name evidence="6" type="ORF">HNY73_010678</name>
</gene>
<dbReference type="CDD" id="cd09487">
    <property type="entry name" value="SAM_superfamily"/>
    <property type="match status" value="1"/>
</dbReference>
<feature type="compositionally biased region" description="Pro residues" evidence="4">
    <location>
        <begin position="71"/>
        <end position="90"/>
    </location>
</feature>
<organism evidence="6 7">
    <name type="scientific">Argiope bruennichi</name>
    <name type="common">Wasp spider</name>
    <name type="synonym">Aranea bruennichi</name>
    <dbReference type="NCBI Taxonomy" id="94029"/>
    <lineage>
        <taxon>Eukaryota</taxon>
        <taxon>Metazoa</taxon>
        <taxon>Ecdysozoa</taxon>
        <taxon>Arthropoda</taxon>
        <taxon>Chelicerata</taxon>
        <taxon>Arachnida</taxon>
        <taxon>Araneae</taxon>
        <taxon>Araneomorphae</taxon>
        <taxon>Entelegynae</taxon>
        <taxon>Araneoidea</taxon>
        <taxon>Araneidae</taxon>
        <taxon>Argiope</taxon>
    </lineage>
</organism>
<feature type="compositionally biased region" description="Polar residues" evidence="4">
    <location>
        <begin position="597"/>
        <end position="606"/>
    </location>
</feature>
<feature type="compositionally biased region" description="Polar residues" evidence="4">
    <location>
        <begin position="503"/>
        <end position="512"/>
    </location>
</feature>
<dbReference type="SMART" id="SM00454">
    <property type="entry name" value="SAM"/>
    <property type="match status" value="1"/>
</dbReference>
<feature type="domain" description="SAM" evidence="5">
    <location>
        <begin position="885"/>
        <end position="949"/>
    </location>
</feature>
<dbReference type="PANTHER" id="PTHR46241:SF1">
    <property type="entry name" value="OUTER DYNEIN ARM-DOCKING COMPLEX SUBUNIT 2"/>
    <property type="match status" value="1"/>
</dbReference>
<feature type="region of interest" description="Disordered" evidence="4">
    <location>
        <begin position="499"/>
        <end position="550"/>
    </location>
</feature>
<feature type="region of interest" description="Disordered" evidence="4">
    <location>
        <begin position="1"/>
        <end position="137"/>
    </location>
</feature>
<dbReference type="GO" id="GO:0045087">
    <property type="term" value="P:innate immune response"/>
    <property type="evidence" value="ECO:0007669"/>
    <property type="project" value="UniProtKB-KW"/>
</dbReference>
<evidence type="ECO:0000256" key="1">
    <source>
        <dbReference type="ARBA" id="ARBA00022588"/>
    </source>
</evidence>
<keyword evidence="2" id="KW-0391">Immunity</keyword>
<reference evidence="6" key="1">
    <citation type="journal article" date="2020" name="bioRxiv">
        <title>Chromosome-level reference genome of the European wasp spider Argiope bruennichi: a resource for studies on range expansion and evolutionary adaptation.</title>
        <authorList>
            <person name="Sheffer M.M."/>
            <person name="Hoppe A."/>
            <person name="Krehenwinkel H."/>
            <person name="Uhl G."/>
            <person name="Kuss A.W."/>
            <person name="Jensen L."/>
            <person name="Jensen C."/>
            <person name="Gillespie R.G."/>
            <person name="Hoff K.J."/>
            <person name="Prost S."/>
        </authorList>
    </citation>
    <scope>NUCLEOTIDE SEQUENCE</scope>
</reference>
<feature type="region of interest" description="Disordered" evidence="4">
    <location>
        <begin position="581"/>
        <end position="616"/>
    </location>
</feature>
<evidence type="ECO:0000313" key="6">
    <source>
        <dbReference type="EMBL" id="KAF8785091.1"/>
    </source>
</evidence>
<dbReference type="SUPFAM" id="SSF47769">
    <property type="entry name" value="SAM/Pointed domain"/>
    <property type="match status" value="1"/>
</dbReference>
<reference evidence="6" key="2">
    <citation type="submission" date="2020-06" db="EMBL/GenBank/DDBJ databases">
        <authorList>
            <person name="Sheffer M."/>
        </authorList>
    </citation>
    <scope>NUCLEOTIDE SEQUENCE</scope>
</reference>
<keyword evidence="7" id="KW-1185">Reference proteome</keyword>
<feature type="compositionally biased region" description="Polar residues" evidence="4">
    <location>
        <begin position="426"/>
        <end position="464"/>
    </location>
</feature>
<feature type="compositionally biased region" description="Low complexity" evidence="4">
    <location>
        <begin position="747"/>
        <end position="763"/>
    </location>
</feature>
<dbReference type="InterPro" id="IPR011989">
    <property type="entry name" value="ARM-like"/>
</dbReference>
<dbReference type="EMBL" id="JABXBU010000030">
    <property type="protein sequence ID" value="KAF8785091.1"/>
    <property type="molecule type" value="Genomic_DNA"/>
</dbReference>
<evidence type="ECO:0000259" key="5">
    <source>
        <dbReference type="SMART" id="SM00454"/>
    </source>
</evidence>
<dbReference type="Pfam" id="PF00536">
    <property type="entry name" value="SAM_1"/>
    <property type="match status" value="1"/>
</dbReference>
<dbReference type="PANTHER" id="PTHR46241">
    <property type="entry name" value="ARMADILLO REPEAT-CONTAINING PROTEIN 4 ARMC4"/>
    <property type="match status" value="1"/>
</dbReference>
<evidence type="ECO:0000313" key="7">
    <source>
        <dbReference type="Proteomes" id="UP000807504"/>
    </source>
</evidence>
<comment type="caution">
    <text evidence="6">The sequence shown here is derived from an EMBL/GenBank/DDBJ whole genome shotgun (WGS) entry which is preliminary data.</text>
</comment>
<feature type="compositionally biased region" description="Low complexity" evidence="4">
    <location>
        <begin position="47"/>
        <end position="66"/>
    </location>
</feature>
<sequence>MATAFASYRNFLPHDGPPPKIPGNPDSDYSSAAEALQQCSLYSPGDSSSSQQHAASSSSENANIASDYKPALPPKPFQGPPVYREPPTPPVHDEPLQHPDICINSATPSSHQRPNESMAYSHPPNLSERPDRLGSRTHAWVQEHKTSGKLVGEKLSSLQRKLRSFLSQSSSKELTELEKTSSIEEPKVETRDNWNFQSAPENIRRPRGFSSTGYNMNTSSGNDQLSYISPSSFGSNSVALSIPQSTNHAHHYKPFQPERHPFAAATNVSEQEDATDPDQMRDTCNKLFAREQRISWTNYLNPRNSYSNNIKSSYDYDKLVPKEVIGRPSQEKKPEMSANCEALYGGVTPFPSFAKAHETSSKQMDHQSRTGDGSYYAKRVQNFSEEVNAVPASSCETKVPSDETEPTSADALPTSTTDCGDVTDVYKSSSESGRGTMHSSMHGSKSVVSPHSSGVSAASNLDTSIDSDHSASGAIWGQKNRSCQDKRYSEEYQVNKVKHIYETPNTSSTCRQSAEKEEPDDASSESLSVTPPLPPLSPAPSPPVSVENSPKLSSKAKYKLSLSASALNGCYGKSGEHQQKICDLPSKSSSGKKSGVRRTTSINQTTCRHRSGKSSQYAKASASSHRLGIAHSNCASRKCNSSPPSRHHSRTQLAYPCYLDNADPELTSTTTGLDMESLLDDDDYSSDLSATASTMEPNEVAMIRKQLEGLETMYSEILRLLGVKNSCKSSAFASSLDVSRHSRRKLNGSLSSLTGRSSTSRGNHSFVDKRGFSEKRRTKECRTSSASKRLQRLESHVVTLARSVAHLSSEMRTQHVLVQELENMRQDVTWVQERLRLMQLAQGCHPSNAPGKGHQLAMHRDWDNFHKEVLELLNPSRAKKLTKFFGDEPPLIRQFLKRLGYEKYAANFENEKIGIKELPYLTEDRLQKMGIPMGPRIRILQEAQTCCPQNQYKVYIGGNVTTTTLALVCLHEVLSFEAPCLQALIDGKAIKLFLNVIEANFLGVRRSQFAALRCLKKLCSCRVLQKDIMSSRGVYLLFSCLNNSDYELMLSAVQMIADISADSSCWATSRECGGIQRLIDLLSAHQVKLTCTSQTTKSENLKLKLTVAQYAAKSLSILYKDEENRSVASTPSIINVCQFWIRSRHQNVTIPILILLQHLSLEVSFRKQVNVSGMVLDVLHHLRSTDIELKQAAADLILICADDQSTFKCFYKQEFVAEVFQMLCSSHENEALMISLSGIIWKCSQIKVCIQQLECLNAMPVFTQLLENQPVQVKAYIVGTIGTCFKNPTLRDMIKKTNGIEIMVSFLQTTYIPLIVNLNDALSKGSEDPEILAQYLQLDAVQLIWSCLKNSDFQVQSSAATALCTILKNMKNANLHMENSLDGIECIIDLLASKRKELLIPACTLIHNLAKDKNALSVLVEFNVASHLMRLMKTNDKKLLQQLCLAVASCCSFKKGCEKFAECGITPELLKHLRAKSKPLRITAASALSRIASLPNWCSVVSQNRIIPVRIY</sequence>
<feature type="region of interest" description="Disordered" evidence="4">
    <location>
        <begin position="394"/>
        <end position="464"/>
    </location>
</feature>
<dbReference type="Gene3D" id="1.10.150.50">
    <property type="entry name" value="Transcription Factor, Ets-1"/>
    <property type="match status" value="1"/>
</dbReference>
<evidence type="ECO:0000256" key="2">
    <source>
        <dbReference type="ARBA" id="ARBA00022859"/>
    </source>
</evidence>
<dbReference type="SMART" id="SM00185">
    <property type="entry name" value="ARM"/>
    <property type="match status" value="5"/>
</dbReference>
<accession>A0A8T0F2M8</accession>
<proteinExistence type="predicted"/>
<dbReference type="InterPro" id="IPR001660">
    <property type="entry name" value="SAM"/>
</dbReference>
<evidence type="ECO:0000256" key="4">
    <source>
        <dbReference type="SAM" id="MobiDB-lite"/>
    </source>
</evidence>
<keyword evidence="1" id="KW-0399">Innate immunity</keyword>
<feature type="compositionally biased region" description="Basic and acidic residues" evidence="4">
    <location>
        <begin position="766"/>
        <end position="782"/>
    </location>
</feature>
<protein>
    <submittedName>
        <fullName evidence="6">Armadillo repeat-containing protein 4</fullName>
    </submittedName>
</protein>
<dbReference type="InterPro" id="IPR000225">
    <property type="entry name" value="Armadillo"/>
</dbReference>
<dbReference type="Gene3D" id="1.25.10.10">
    <property type="entry name" value="Leucine-rich Repeat Variant"/>
    <property type="match status" value="2"/>
</dbReference>
<keyword evidence="3" id="KW-0520">NAD</keyword>